<sequence length="79" mass="8784">MKNIIIPVIVCLVLSACSGPALEKQKPVCQAEFAPGGLPQSVQIYGVRKIANQTEYRAGYPFNWRWVNKNNFTSSNCPQ</sequence>
<evidence type="ECO:0000313" key="1">
    <source>
        <dbReference type="EMBL" id="AVX51010.1"/>
    </source>
</evidence>
<organism evidence="1">
    <name type="scientific">Citrobacter freundii</name>
    <dbReference type="NCBI Taxonomy" id="546"/>
    <lineage>
        <taxon>Bacteria</taxon>
        <taxon>Pseudomonadati</taxon>
        <taxon>Pseudomonadota</taxon>
        <taxon>Gammaproteobacteria</taxon>
        <taxon>Enterobacterales</taxon>
        <taxon>Enterobacteriaceae</taxon>
        <taxon>Citrobacter</taxon>
        <taxon>Citrobacter freundii complex</taxon>
    </lineage>
</organism>
<reference evidence="1" key="1">
    <citation type="submission" date="2017-11" db="EMBL/GenBank/DDBJ databases">
        <title>Citrobacter freundii harbouring blaOXA-204 on a prophage.</title>
        <authorList>
            <person name="Boyd D.A."/>
            <person name="Mataseje L.F."/>
            <person name="Longtin J."/>
            <person name="Mulvey M.R."/>
        </authorList>
    </citation>
    <scope>NUCLEOTIDE SEQUENCE</scope>
    <source>
        <strain evidence="1">N16-03880</strain>
    </source>
</reference>
<dbReference type="EMBL" id="MG430338">
    <property type="protein sequence ID" value="AVX51010.1"/>
    <property type="molecule type" value="Genomic_DNA"/>
</dbReference>
<protein>
    <submittedName>
        <fullName evidence="1">Phage exclusion cor protein</fullName>
    </submittedName>
</protein>
<dbReference type="RefSeq" id="WP_224772217.1">
    <property type="nucleotide sequence ID" value="NZ_CP047269.1"/>
</dbReference>
<name>A0A2R4PH55_CITFR</name>
<proteinExistence type="predicted"/>
<gene>
    <name evidence="1" type="ORF">CFOXA204_0300</name>
</gene>
<dbReference type="AlphaFoldDB" id="A0A2R4PH55"/>
<dbReference type="PROSITE" id="PS51257">
    <property type="entry name" value="PROKAR_LIPOPROTEIN"/>
    <property type="match status" value="1"/>
</dbReference>
<accession>A0A2R4PH55</accession>